<dbReference type="EMBL" id="QTUB01000001">
    <property type="protein sequence ID" value="REF27996.1"/>
    <property type="molecule type" value="Genomic_DNA"/>
</dbReference>
<comment type="caution">
    <text evidence="1">The sequence shown here is derived from an EMBL/GenBank/DDBJ whole genome shotgun (WGS) entry which is preliminary data.</text>
</comment>
<dbReference type="Proteomes" id="UP000256294">
    <property type="component" value="Unassembled WGS sequence"/>
</dbReference>
<name>A0A3D9UFF4_9GAMM</name>
<organism evidence="1 2">
    <name type="scientific">Xenorhabdus cabanillasii</name>
    <dbReference type="NCBI Taxonomy" id="351673"/>
    <lineage>
        <taxon>Bacteria</taxon>
        <taxon>Pseudomonadati</taxon>
        <taxon>Pseudomonadota</taxon>
        <taxon>Gammaproteobacteria</taxon>
        <taxon>Enterobacterales</taxon>
        <taxon>Morganellaceae</taxon>
        <taxon>Xenorhabdus</taxon>
    </lineage>
</organism>
<sequence>MSGTRDSFRYSIFKYSGLRKHLSLRNMSSSSLLFSSVKYQKEPELHYRVEGYGIIANERTGNPAAFSGLATILKITAPRVGT</sequence>
<dbReference type="AlphaFoldDB" id="A0A3D9UFF4"/>
<evidence type="ECO:0000313" key="2">
    <source>
        <dbReference type="Proteomes" id="UP000256294"/>
    </source>
</evidence>
<reference evidence="1 2" key="1">
    <citation type="submission" date="2018-08" db="EMBL/GenBank/DDBJ databases">
        <title>Genomic Encyclopedia of Archaeal and Bacterial Type Strains, Phase II (KMG-II): from individual species to whole genera.</title>
        <authorList>
            <person name="Goeker M."/>
        </authorList>
    </citation>
    <scope>NUCLEOTIDE SEQUENCE [LARGE SCALE GENOMIC DNA]</scope>
    <source>
        <strain evidence="1 2">DSM 17905</strain>
    </source>
</reference>
<proteinExistence type="predicted"/>
<keyword evidence="2" id="KW-1185">Reference proteome</keyword>
<gene>
    <name evidence="1" type="ORF">BDD26_2849</name>
</gene>
<accession>A0A3D9UFF4</accession>
<evidence type="ECO:0000313" key="1">
    <source>
        <dbReference type="EMBL" id="REF27996.1"/>
    </source>
</evidence>
<protein>
    <submittedName>
        <fullName evidence="1">Uncharacterized protein</fullName>
    </submittedName>
</protein>